<name>A0ABW6B4A7_9SPHI</name>
<dbReference type="EMBL" id="JBHUPA010000007">
    <property type="protein sequence ID" value="MFD2963294.1"/>
    <property type="molecule type" value="Genomic_DNA"/>
</dbReference>
<gene>
    <name evidence="2" type="ORF">ACFS6J_15945</name>
</gene>
<protein>
    <recommendedName>
        <fullName evidence="4">GerMN domain-containing protein</fullName>
    </recommendedName>
</protein>
<keyword evidence="3" id="KW-1185">Reference proteome</keyword>
<evidence type="ECO:0000313" key="3">
    <source>
        <dbReference type="Proteomes" id="UP001597560"/>
    </source>
</evidence>
<proteinExistence type="predicted"/>
<dbReference type="Proteomes" id="UP001597560">
    <property type="component" value="Unassembled WGS sequence"/>
</dbReference>
<dbReference type="PROSITE" id="PS51257">
    <property type="entry name" value="PROKAR_LIPOPROTEIN"/>
    <property type="match status" value="1"/>
</dbReference>
<evidence type="ECO:0000313" key="2">
    <source>
        <dbReference type="EMBL" id="MFD2963294.1"/>
    </source>
</evidence>
<reference evidence="3" key="1">
    <citation type="journal article" date="2019" name="Int. J. Syst. Evol. Microbiol.">
        <title>The Global Catalogue of Microorganisms (GCM) 10K type strain sequencing project: providing services to taxonomists for standard genome sequencing and annotation.</title>
        <authorList>
            <consortium name="The Broad Institute Genomics Platform"/>
            <consortium name="The Broad Institute Genome Sequencing Center for Infectious Disease"/>
            <person name="Wu L."/>
            <person name="Ma J."/>
        </authorList>
    </citation>
    <scope>NUCLEOTIDE SEQUENCE [LARGE SCALE GENOMIC DNA]</scope>
    <source>
        <strain evidence="3">KCTC 23098</strain>
    </source>
</reference>
<sequence length="172" mass="19107">MRAKKSFTRIIIITMMSFLIFACRNEQENKANRTSSDTVDTAKTISSASKTLTLPFIAVVDSNTTRIELQANPQKSKVPLNKEELAEALNIKYPEIKLELGKTSHDTLLVNIPNATFLTQQMGTTGALTYLAEATYAFTDLANIKVVNFVFKEGDHAVPGPYTRKSFNTKNI</sequence>
<evidence type="ECO:0000256" key="1">
    <source>
        <dbReference type="SAM" id="SignalP"/>
    </source>
</evidence>
<keyword evidence="1" id="KW-0732">Signal</keyword>
<accession>A0ABW6B4A7</accession>
<feature type="chain" id="PRO_5047502941" description="GerMN domain-containing protein" evidence="1">
    <location>
        <begin position="23"/>
        <end position="172"/>
    </location>
</feature>
<evidence type="ECO:0008006" key="4">
    <source>
        <dbReference type="Google" id="ProtNLM"/>
    </source>
</evidence>
<feature type="signal peptide" evidence="1">
    <location>
        <begin position="1"/>
        <end position="22"/>
    </location>
</feature>
<organism evidence="2 3">
    <name type="scientific">Olivibacter jilunii</name>
    <dbReference type="NCBI Taxonomy" id="985016"/>
    <lineage>
        <taxon>Bacteria</taxon>
        <taxon>Pseudomonadati</taxon>
        <taxon>Bacteroidota</taxon>
        <taxon>Sphingobacteriia</taxon>
        <taxon>Sphingobacteriales</taxon>
        <taxon>Sphingobacteriaceae</taxon>
        <taxon>Olivibacter</taxon>
    </lineage>
</organism>
<dbReference type="RefSeq" id="WP_013668349.1">
    <property type="nucleotide sequence ID" value="NZ_JAHVEY010000008.1"/>
</dbReference>
<comment type="caution">
    <text evidence="2">The sequence shown here is derived from an EMBL/GenBank/DDBJ whole genome shotgun (WGS) entry which is preliminary data.</text>
</comment>